<dbReference type="GO" id="GO:0016020">
    <property type="term" value="C:membrane"/>
    <property type="evidence" value="ECO:0007669"/>
    <property type="project" value="UniProtKB-SubCell"/>
</dbReference>
<dbReference type="SUPFAM" id="SSF53850">
    <property type="entry name" value="Periplasmic binding protein-like II"/>
    <property type="match status" value="1"/>
</dbReference>
<proteinExistence type="predicted"/>
<sequence>MAASPVPHAEILKVAGDILAKADITLDVVEYTDYVQPNLVTESGEVDANYFQHGPYLEDFNEKNNTHLVSVAAIHYEPFGLYPGKTKSLNDLADGAKIAVPNDATNEARALQLLAAQGIITLKEDAGLTATKNDVVDNPHNIELVEMEAAQLPRTLSDVDFAVINGNYAATAGFSASKDALAVEDATSEAAQTYTNLLVVEEGNENEPAIKALVAALT</sequence>
<keyword evidence="5 6" id="KW-0449">Lipoprotein</keyword>
<keyword evidence="4" id="KW-0564">Palmitate</keyword>
<dbReference type="Gene3D" id="3.40.190.10">
    <property type="entry name" value="Periplasmic binding protein-like II"/>
    <property type="match status" value="2"/>
</dbReference>
<protein>
    <submittedName>
        <fullName evidence="6">D-methionine-binding lipoprotein MetQ</fullName>
    </submittedName>
</protein>
<evidence type="ECO:0000256" key="2">
    <source>
        <dbReference type="ARBA" id="ARBA00022729"/>
    </source>
</evidence>
<gene>
    <name evidence="6" type="ORF">LEA_02656</name>
</gene>
<evidence type="ECO:0000256" key="5">
    <source>
        <dbReference type="ARBA" id="ARBA00023288"/>
    </source>
</evidence>
<accession>K1U1X9</accession>
<name>K1U1X9_9ZZZZ</name>
<comment type="subcellular location">
    <subcellularLocation>
        <location evidence="1">Membrane</location>
        <topology evidence="1">Lipid-anchor</topology>
    </subcellularLocation>
</comment>
<feature type="non-terminal residue" evidence="6">
    <location>
        <position position="218"/>
    </location>
</feature>
<keyword evidence="3" id="KW-0472">Membrane</keyword>
<dbReference type="EMBL" id="AJWY01001812">
    <property type="protein sequence ID" value="EKC79242.1"/>
    <property type="molecule type" value="Genomic_DNA"/>
</dbReference>
<dbReference type="Pfam" id="PF03180">
    <property type="entry name" value="Lipoprotein_9"/>
    <property type="match status" value="1"/>
</dbReference>
<evidence type="ECO:0000313" key="6">
    <source>
        <dbReference type="EMBL" id="EKC79242.1"/>
    </source>
</evidence>
<dbReference type="PANTHER" id="PTHR30429">
    <property type="entry name" value="D-METHIONINE-BINDING LIPOPROTEIN METQ"/>
    <property type="match status" value="1"/>
</dbReference>
<evidence type="ECO:0000256" key="4">
    <source>
        <dbReference type="ARBA" id="ARBA00023139"/>
    </source>
</evidence>
<dbReference type="PANTHER" id="PTHR30429:SF0">
    <property type="entry name" value="METHIONINE-BINDING LIPOPROTEIN METQ"/>
    <property type="match status" value="1"/>
</dbReference>
<comment type="caution">
    <text evidence="6">The sequence shown here is derived from an EMBL/GenBank/DDBJ whole genome shotgun (WGS) entry which is preliminary data.</text>
</comment>
<keyword evidence="2" id="KW-0732">Signal</keyword>
<reference evidence="6" key="1">
    <citation type="journal article" date="2013" name="Environ. Microbiol.">
        <title>Microbiota from the distal guts of lean and obese adolescents exhibit partial functional redundancy besides clear differences in community structure.</title>
        <authorList>
            <person name="Ferrer M."/>
            <person name="Ruiz A."/>
            <person name="Lanza F."/>
            <person name="Haange S.B."/>
            <person name="Oberbach A."/>
            <person name="Till H."/>
            <person name="Bargiela R."/>
            <person name="Campoy C."/>
            <person name="Segura M.T."/>
            <person name="Richter M."/>
            <person name="von Bergen M."/>
            <person name="Seifert J."/>
            <person name="Suarez A."/>
        </authorList>
    </citation>
    <scope>NUCLEOTIDE SEQUENCE</scope>
</reference>
<dbReference type="InterPro" id="IPR004872">
    <property type="entry name" value="Lipoprotein_NlpA"/>
</dbReference>
<dbReference type="AlphaFoldDB" id="K1U1X9"/>
<evidence type="ECO:0000256" key="1">
    <source>
        <dbReference type="ARBA" id="ARBA00004635"/>
    </source>
</evidence>
<organism evidence="6">
    <name type="scientific">human gut metagenome</name>
    <dbReference type="NCBI Taxonomy" id="408170"/>
    <lineage>
        <taxon>unclassified sequences</taxon>
        <taxon>metagenomes</taxon>
        <taxon>organismal metagenomes</taxon>
    </lineage>
</organism>
<evidence type="ECO:0000256" key="3">
    <source>
        <dbReference type="ARBA" id="ARBA00023136"/>
    </source>
</evidence>